<dbReference type="EMBL" id="DTHV01000108">
    <property type="protein sequence ID" value="HGW60461.1"/>
    <property type="molecule type" value="Genomic_DNA"/>
</dbReference>
<dbReference type="AlphaFoldDB" id="A0A7C4Y448"/>
<organism evidence="1">
    <name type="scientific">Caldisericum exile</name>
    <dbReference type="NCBI Taxonomy" id="693075"/>
    <lineage>
        <taxon>Bacteria</taxon>
        <taxon>Pseudomonadati</taxon>
        <taxon>Caldisericota/Cryosericota group</taxon>
        <taxon>Caldisericota</taxon>
        <taxon>Caldisericia</taxon>
        <taxon>Caldisericales</taxon>
        <taxon>Caldisericaceae</taxon>
        <taxon>Caldisericum</taxon>
    </lineage>
</organism>
<proteinExistence type="predicted"/>
<sequence>MPESFVERIKRFMGLLADTIRKRIGLIRVYRIYCYEVRVSGFVIPPSDVRKRDIYRPHTCIQFELSFEERPYFRTLISNFKDAKDRYEKELEKLVSEQEERAIKEFAFRPTIKVEAKKYPELVNKFLRVASDKDMEEYERSGRKYIKIPDRPKFVVEAIDFEEVEFFDVEEGKIKEFKAFDDGIFKLYRPYDEMPYIQWRVPFLHDLS</sequence>
<protein>
    <submittedName>
        <fullName evidence="1">Uncharacterized protein</fullName>
    </submittedName>
</protein>
<gene>
    <name evidence="1" type="ORF">ENV82_03415</name>
</gene>
<comment type="caution">
    <text evidence="1">The sequence shown here is derived from an EMBL/GenBank/DDBJ whole genome shotgun (WGS) entry which is preliminary data.</text>
</comment>
<accession>A0A7C4Y448</accession>
<evidence type="ECO:0000313" key="1">
    <source>
        <dbReference type="EMBL" id="HGW60461.1"/>
    </source>
</evidence>
<reference evidence="1" key="1">
    <citation type="journal article" date="2020" name="mSystems">
        <title>Genome- and Community-Level Interaction Insights into Carbon Utilization and Element Cycling Functions of Hydrothermarchaeota in Hydrothermal Sediment.</title>
        <authorList>
            <person name="Zhou Z."/>
            <person name="Liu Y."/>
            <person name="Xu W."/>
            <person name="Pan J."/>
            <person name="Luo Z.H."/>
            <person name="Li M."/>
        </authorList>
    </citation>
    <scope>NUCLEOTIDE SEQUENCE [LARGE SCALE GENOMIC DNA]</scope>
    <source>
        <strain evidence="1">SpSt-794</strain>
    </source>
</reference>
<name>A0A7C4Y448_9BACT</name>